<organism evidence="5 6">
    <name type="scientific">Streptomyces solicathayae</name>
    <dbReference type="NCBI Taxonomy" id="3081768"/>
    <lineage>
        <taxon>Bacteria</taxon>
        <taxon>Bacillati</taxon>
        <taxon>Actinomycetota</taxon>
        <taxon>Actinomycetes</taxon>
        <taxon>Kitasatosporales</taxon>
        <taxon>Streptomycetaceae</taxon>
        <taxon>Streptomyces</taxon>
    </lineage>
</organism>
<dbReference type="PANTHER" id="PTHR22683">
    <property type="entry name" value="SPORULATION PROTEIN RELATED"/>
    <property type="match status" value="1"/>
</dbReference>
<dbReference type="SMART" id="SM00382">
    <property type="entry name" value="AAA"/>
    <property type="match status" value="1"/>
</dbReference>
<keyword evidence="1 3" id="KW-0547">Nucleotide-binding</keyword>
<sequence length="433" mass="46103">MGAILLALSLAVLAWVFVVADLLRRQRPAWHWYVTGYPVTACRVLLTWRRVAMLNDLAVSRRPPRGLLGDVLVKGDPLRPVAPRITFPLATRIGLTVVVRLHAGQTPATYMKAADALVHAWKVHAVRVTSPERGLVLLTATATDPLERPGLATAPAALLSALIGALESGGAWVMDLRLVPHWLIAGATRSGKSTLLARLITQLAPQPVALVGIDCKGGMELGLFADRLSALTTCRREAVAVLTALVADMQNRMRACRAAGVRSIWELPDKLRPVPVVVIVDELAELYLSDGRRESKAEADQCSTLLLRLAQLGAALGLHLVVAGQRVGSDLGPGVTALRAQLGGRICHRVNDPGTAEMTLGDLNKDAVAVAQSITSEEQGVAVCTGPDGGWSRARSHLTTTEEAMATARKYSAMTPELPAIDRALVALEGDGK</sequence>
<dbReference type="SUPFAM" id="SSF52540">
    <property type="entry name" value="P-loop containing nucleoside triphosphate hydrolases"/>
    <property type="match status" value="1"/>
</dbReference>
<evidence type="ECO:0000259" key="4">
    <source>
        <dbReference type="PROSITE" id="PS50901"/>
    </source>
</evidence>
<dbReference type="CDD" id="cd01127">
    <property type="entry name" value="TrwB_TraG_TraD_VirD4"/>
    <property type="match status" value="1"/>
</dbReference>
<feature type="binding site" evidence="3">
    <location>
        <begin position="186"/>
        <end position="193"/>
    </location>
    <ligand>
        <name>ATP</name>
        <dbReference type="ChEBI" id="CHEBI:30616"/>
    </ligand>
</feature>
<dbReference type="InterPro" id="IPR050206">
    <property type="entry name" value="FtsK/SpoIIIE/SftA"/>
</dbReference>
<proteinExistence type="predicted"/>
<dbReference type="PROSITE" id="PS50901">
    <property type="entry name" value="FTSK"/>
    <property type="match status" value="1"/>
</dbReference>
<dbReference type="Pfam" id="PF01580">
    <property type="entry name" value="FtsK_SpoIIIE"/>
    <property type="match status" value="2"/>
</dbReference>
<evidence type="ECO:0000256" key="2">
    <source>
        <dbReference type="ARBA" id="ARBA00022840"/>
    </source>
</evidence>
<evidence type="ECO:0000256" key="3">
    <source>
        <dbReference type="PROSITE-ProRule" id="PRU00289"/>
    </source>
</evidence>
<reference evidence="5 6" key="1">
    <citation type="submission" date="2023-10" db="EMBL/GenBank/DDBJ databases">
        <title>The genome sequence of Streptomyces sp. HUAS YS2.</title>
        <authorList>
            <person name="Mo P."/>
        </authorList>
    </citation>
    <scope>NUCLEOTIDE SEQUENCE [LARGE SCALE GENOMIC DNA]</scope>
    <source>
        <strain evidence="5 6">HUAS YS2</strain>
    </source>
</reference>
<dbReference type="InterPro" id="IPR003593">
    <property type="entry name" value="AAA+_ATPase"/>
</dbReference>
<dbReference type="Gene3D" id="3.40.50.300">
    <property type="entry name" value="P-loop containing nucleotide triphosphate hydrolases"/>
    <property type="match status" value="1"/>
</dbReference>
<dbReference type="InterPro" id="IPR027417">
    <property type="entry name" value="P-loop_NTPase"/>
</dbReference>
<name>A0ABZ0M4X7_9ACTN</name>
<dbReference type="EMBL" id="CP137573">
    <property type="protein sequence ID" value="WOX26686.1"/>
    <property type="molecule type" value="Genomic_DNA"/>
</dbReference>
<evidence type="ECO:0000256" key="1">
    <source>
        <dbReference type="ARBA" id="ARBA00022741"/>
    </source>
</evidence>
<keyword evidence="2 3" id="KW-0067">ATP-binding</keyword>
<evidence type="ECO:0000313" key="5">
    <source>
        <dbReference type="EMBL" id="WOX26686.1"/>
    </source>
</evidence>
<dbReference type="InterPro" id="IPR002543">
    <property type="entry name" value="FtsK_dom"/>
</dbReference>
<dbReference type="PANTHER" id="PTHR22683:SF41">
    <property type="entry name" value="DNA TRANSLOCASE FTSK"/>
    <property type="match status" value="1"/>
</dbReference>
<evidence type="ECO:0000313" key="6">
    <source>
        <dbReference type="Proteomes" id="UP001301731"/>
    </source>
</evidence>
<keyword evidence="6" id="KW-1185">Reference proteome</keyword>
<gene>
    <name evidence="5" type="ORF">R2D22_18670</name>
</gene>
<dbReference type="RefSeq" id="WP_318109858.1">
    <property type="nucleotide sequence ID" value="NZ_CP137573.1"/>
</dbReference>
<protein>
    <submittedName>
        <fullName evidence="5">FtsK/SpoIIIE domain-containing protein</fullName>
    </submittedName>
</protein>
<accession>A0ABZ0M4X7</accession>
<dbReference type="Proteomes" id="UP001301731">
    <property type="component" value="Chromosome"/>
</dbReference>
<feature type="domain" description="FtsK" evidence="4">
    <location>
        <begin position="169"/>
        <end position="357"/>
    </location>
</feature>